<name>A0A917FRX3_9GAMM</name>
<organism evidence="12 13">
    <name type="scientific">Marinicella pacifica</name>
    <dbReference type="NCBI Taxonomy" id="1171543"/>
    <lineage>
        <taxon>Bacteria</taxon>
        <taxon>Pseudomonadati</taxon>
        <taxon>Pseudomonadota</taxon>
        <taxon>Gammaproteobacteria</taxon>
        <taxon>Lysobacterales</taxon>
        <taxon>Marinicellaceae</taxon>
        <taxon>Marinicella</taxon>
    </lineage>
</organism>
<dbReference type="Gene3D" id="3.40.50.300">
    <property type="entry name" value="P-loop containing nucleotide triphosphate hydrolases"/>
    <property type="match status" value="2"/>
</dbReference>
<dbReference type="PROSITE" id="PS51195">
    <property type="entry name" value="Q_MOTIF"/>
    <property type="match status" value="1"/>
</dbReference>
<evidence type="ECO:0000256" key="8">
    <source>
        <dbReference type="SAM" id="MobiDB-lite"/>
    </source>
</evidence>
<keyword evidence="4 7" id="KW-0067">ATP-binding</keyword>
<evidence type="ECO:0000259" key="9">
    <source>
        <dbReference type="PROSITE" id="PS51192"/>
    </source>
</evidence>
<reference evidence="12" key="1">
    <citation type="journal article" date="2014" name="Int. J. Syst. Evol. Microbiol.">
        <title>Complete genome sequence of Corynebacterium casei LMG S-19264T (=DSM 44701T), isolated from a smear-ripened cheese.</title>
        <authorList>
            <consortium name="US DOE Joint Genome Institute (JGI-PGF)"/>
            <person name="Walter F."/>
            <person name="Albersmeier A."/>
            <person name="Kalinowski J."/>
            <person name="Ruckert C."/>
        </authorList>
    </citation>
    <scope>NUCLEOTIDE SEQUENCE</scope>
    <source>
        <strain evidence="12">CGMCC 1.12181</strain>
    </source>
</reference>
<feature type="compositionally biased region" description="Basic residues" evidence="8">
    <location>
        <begin position="412"/>
        <end position="422"/>
    </location>
</feature>
<feature type="domain" description="Helicase C-terminal" evidence="10">
    <location>
        <begin position="231"/>
        <end position="378"/>
    </location>
</feature>
<dbReference type="Pfam" id="PF00271">
    <property type="entry name" value="Helicase_C"/>
    <property type="match status" value="1"/>
</dbReference>
<evidence type="ECO:0000256" key="4">
    <source>
        <dbReference type="ARBA" id="ARBA00022840"/>
    </source>
</evidence>
<dbReference type="GO" id="GO:0003676">
    <property type="term" value="F:nucleic acid binding"/>
    <property type="evidence" value="ECO:0007669"/>
    <property type="project" value="InterPro"/>
</dbReference>
<accession>A0A917FRX3</accession>
<keyword evidence="13" id="KW-1185">Reference proteome</keyword>
<dbReference type="GO" id="GO:0003724">
    <property type="term" value="F:RNA helicase activity"/>
    <property type="evidence" value="ECO:0007669"/>
    <property type="project" value="InterPro"/>
</dbReference>
<reference evidence="12" key="2">
    <citation type="submission" date="2020-09" db="EMBL/GenBank/DDBJ databases">
        <authorList>
            <person name="Sun Q."/>
            <person name="Zhou Y."/>
        </authorList>
    </citation>
    <scope>NUCLEOTIDE SEQUENCE</scope>
    <source>
        <strain evidence="12">CGMCC 1.12181</strain>
    </source>
</reference>
<sequence>MKFESLGLAPKIQKAIEACGYQEMTPIQEQAIPAVRRGQDALINAQTGTGKTAAFALPILQQMVDKPRTMAAGKVRALILTPTRELAEQLSEAISEYARNMDITMTAIYGGVNLDGQVAKLRTGLDILIATPGRLLAHTQANHVDLSEVSVVVLDEADRLLDMGFIEDALRLINQTAKNRQTLLVSATITPALNELAHQILKNPADVRISKANITAETVEHVIYPVSEDRKLDLFMALLEEHNWYQILVFTGTKKQAERLLERLKKTDVPVALCHGDTRQGQRRRALAEFKSAKVQVLISTEVAARGLDIDNLDYVLNYNLPHLPEDYVHRVGRTGRAGKSGQAISFVCPQEARALQRIERLIGEAIPRVYKRGFELSEADTIRETNIHQPKPKKYKQSSQKQKPGNANKATKPKRKSRKSISSRAGGAKNRKARKKNK</sequence>
<dbReference type="CDD" id="cd18787">
    <property type="entry name" value="SF2_C_DEAD"/>
    <property type="match status" value="1"/>
</dbReference>
<dbReference type="SUPFAM" id="SSF52540">
    <property type="entry name" value="P-loop containing nucleoside triphosphate hydrolases"/>
    <property type="match status" value="1"/>
</dbReference>
<dbReference type="Proteomes" id="UP000605253">
    <property type="component" value="Unassembled WGS sequence"/>
</dbReference>
<protein>
    <submittedName>
        <fullName evidence="12">RNA helicase</fullName>
    </submittedName>
</protein>
<dbReference type="InterPro" id="IPR011545">
    <property type="entry name" value="DEAD/DEAH_box_helicase_dom"/>
</dbReference>
<dbReference type="PROSITE" id="PS00039">
    <property type="entry name" value="DEAD_ATP_HELICASE"/>
    <property type="match status" value="1"/>
</dbReference>
<dbReference type="InterPro" id="IPR014014">
    <property type="entry name" value="RNA_helicase_DEAD_Q_motif"/>
</dbReference>
<evidence type="ECO:0000256" key="1">
    <source>
        <dbReference type="ARBA" id="ARBA00022741"/>
    </source>
</evidence>
<dbReference type="InterPro" id="IPR050079">
    <property type="entry name" value="DEAD_box_RNA_helicase"/>
</dbReference>
<dbReference type="Pfam" id="PF00270">
    <property type="entry name" value="DEAD"/>
    <property type="match status" value="1"/>
</dbReference>
<evidence type="ECO:0000259" key="11">
    <source>
        <dbReference type="PROSITE" id="PS51195"/>
    </source>
</evidence>
<dbReference type="InterPro" id="IPR044742">
    <property type="entry name" value="DEAD/DEAH_RhlB"/>
</dbReference>
<dbReference type="SMART" id="SM00487">
    <property type="entry name" value="DEXDc"/>
    <property type="match status" value="1"/>
</dbReference>
<dbReference type="SMART" id="SM00490">
    <property type="entry name" value="HELICc"/>
    <property type="match status" value="1"/>
</dbReference>
<dbReference type="PROSITE" id="PS51192">
    <property type="entry name" value="HELICASE_ATP_BIND_1"/>
    <property type="match status" value="1"/>
</dbReference>
<dbReference type="RefSeq" id="WP_188365453.1">
    <property type="nucleotide sequence ID" value="NZ_BAABJF010000003.1"/>
</dbReference>
<proteinExistence type="inferred from homology"/>
<dbReference type="PANTHER" id="PTHR47959">
    <property type="entry name" value="ATP-DEPENDENT RNA HELICASE RHLE-RELATED"/>
    <property type="match status" value="1"/>
</dbReference>
<evidence type="ECO:0000259" key="10">
    <source>
        <dbReference type="PROSITE" id="PS51194"/>
    </source>
</evidence>
<dbReference type="EMBL" id="BMEO01000007">
    <property type="protein sequence ID" value="GGF97392.1"/>
    <property type="molecule type" value="Genomic_DNA"/>
</dbReference>
<dbReference type="AlphaFoldDB" id="A0A917FRX3"/>
<comment type="caution">
    <text evidence="12">The sequence shown here is derived from an EMBL/GenBank/DDBJ whole genome shotgun (WGS) entry which is preliminary data.</text>
</comment>
<evidence type="ECO:0000256" key="7">
    <source>
        <dbReference type="RuleBase" id="RU000492"/>
    </source>
</evidence>
<keyword evidence="2 7" id="KW-0378">Hydrolase</keyword>
<evidence type="ECO:0000313" key="12">
    <source>
        <dbReference type="EMBL" id="GGF97392.1"/>
    </source>
</evidence>
<comment type="similarity">
    <text evidence="5 7">Belongs to the DEAD box helicase family.</text>
</comment>
<dbReference type="GO" id="GO:0005829">
    <property type="term" value="C:cytosol"/>
    <property type="evidence" value="ECO:0007669"/>
    <property type="project" value="TreeGrafter"/>
</dbReference>
<feature type="domain" description="Helicase ATP-binding" evidence="9">
    <location>
        <begin position="32"/>
        <end position="207"/>
    </location>
</feature>
<feature type="domain" description="DEAD-box RNA helicase Q" evidence="11">
    <location>
        <begin position="1"/>
        <end position="29"/>
    </location>
</feature>
<dbReference type="CDD" id="cd00268">
    <property type="entry name" value="DEADc"/>
    <property type="match status" value="1"/>
</dbReference>
<dbReference type="PANTHER" id="PTHR47959:SF13">
    <property type="entry name" value="ATP-DEPENDENT RNA HELICASE RHLE"/>
    <property type="match status" value="1"/>
</dbReference>
<dbReference type="GO" id="GO:0016787">
    <property type="term" value="F:hydrolase activity"/>
    <property type="evidence" value="ECO:0007669"/>
    <property type="project" value="UniProtKB-KW"/>
</dbReference>
<keyword evidence="3 7" id="KW-0347">Helicase</keyword>
<evidence type="ECO:0000256" key="5">
    <source>
        <dbReference type="ARBA" id="ARBA00038437"/>
    </source>
</evidence>
<dbReference type="PROSITE" id="PS51194">
    <property type="entry name" value="HELICASE_CTER"/>
    <property type="match status" value="1"/>
</dbReference>
<evidence type="ECO:0000313" key="13">
    <source>
        <dbReference type="Proteomes" id="UP000605253"/>
    </source>
</evidence>
<dbReference type="GO" id="GO:0005524">
    <property type="term" value="F:ATP binding"/>
    <property type="evidence" value="ECO:0007669"/>
    <property type="project" value="UniProtKB-KW"/>
</dbReference>
<dbReference type="InterPro" id="IPR001650">
    <property type="entry name" value="Helicase_C-like"/>
</dbReference>
<gene>
    <name evidence="12" type="ORF">GCM10011365_18520</name>
</gene>
<feature type="compositionally biased region" description="Basic residues" evidence="8">
    <location>
        <begin position="430"/>
        <end position="439"/>
    </location>
</feature>
<feature type="region of interest" description="Disordered" evidence="8">
    <location>
        <begin position="382"/>
        <end position="439"/>
    </location>
</feature>
<evidence type="ECO:0000256" key="6">
    <source>
        <dbReference type="PROSITE-ProRule" id="PRU00552"/>
    </source>
</evidence>
<feature type="short sequence motif" description="Q motif" evidence="6">
    <location>
        <begin position="1"/>
        <end position="29"/>
    </location>
</feature>
<dbReference type="InterPro" id="IPR014001">
    <property type="entry name" value="Helicase_ATP-bd"/>
</dbReference>
<keyword evidence="1 7" id="KW-0547">Nucleotide-binding</keyword>
<dbReference type="InterPro" id="IPR027417">
    <property type="entry name" value="P-loop_NTPase"/>
</dbReference>
<evidence type="ECO:0000256" key="2">
    <source>
        <dbReference type="ARBA" id="ARBA00022801"/>
    </source>
</evidence>
<evidence type="ECO:0000256" key="3">
    <source>
        <dbReference type="ARBA" id="ARBA00022806"/>
    </source>
</evidence>
<dbReference type="InterPro" id="IPR000629">
    <property type="entry name" value="RNA-helicase_DEAD-box_CS"/>
</dbReference>